<dbReference type="GO" id="GO:0006508">
    <property type="term" value="P:proteolysis"/>
    <property type="evidence" value="ECO:0007669"/>
    <property type="project" value="UniProtKB-KW"/>
</dbReference>
<protein>
    <submittedName>
        <fullName evidence="2">Stomatin/prohibitin-family membrane protease subunit aq_911</fullName>
    </submittedName>
</protein>
<feature type="compositionally biased region" description="Basic and acidic residues" evidence="1">
    <location>
        <begin position="279"/>
        <end position="292"/>
    </location>
</feature>
<feature type="compositionally biased region" description="Basic and acidic residues" evidence="1">
    <location>
        <begin position="142"/>
        <end position="151"/>
    </location>
</feature>
<proteinExistence type="predicted"/>
<feature type="non-terminal residue" evidence="2">
    <location>
        <position position="292"/>
    </location>
</feature>
<name>A0A6J4V2G7_9BACT</name>
<dbReference type="GO" id="GO:0008233">
    <property type="term" value="F:peptidase activity"/>
    <property type="evidence" value="ECO:0007669"/>
    <property type="project" value="UniProtKB-KW"/>
</dbReference>
<sequence length="292" mass="32018">GTIPHRRDRRGRLHPVRAVGDRQDRAGVRAGRRLPARPAARPARPRHHLPDPVHRADAQDRPAHGHDGHPGPGGHHPRQRHRPGQRRRLLPRRRPQRGGRQRRRLHPGHVADLADDAPECPRAGGTRRPALGAGQDQPGPPADHRRADRAVGRQGQRRRGQGRGVAAEHAAGDGPAGRGRAGEAGQDHPRRGRVPGQPATRQGGRHHQPEPGHDPVALPADADRDRRRAEHDGDRGAAGRRERHPGRRRPLPQPCRDVDRVGRGRGIGGQPAAAGGGRRPPERRPGRLERRL</sequence>
<gene>
    <name evidence="2" type="ORF">AVDCRST_MAG33-2205</name>
</gene>
<feature type="compositionally biased region" description="Gly residues" evidence="1">
    <location>
        <begin position="264"/>
        <end position="278"/>
    </location>
</feature>
<evidence type="ECO:0000256" key="1">
    <source>
        <dbReference type="SAM" id="MobiDB-lite"/>
    </source>
</evidence>
<feature type="compositionally biased region" description="Basic residues" evidence="1">
    <location>
        <begin position="75"/>
        <end position="107"/>
    </location>
</feature>
<evidence type="ECO:0000313" key="2">
    <source>
        <dbReference type="EMBL" id="CAA9567607.1"/>
    </source>
</evidence>
<organism evidence="2">
    <name type="scientific">uncultured Thermomicrobiales bacterium</name>
    <dbReference type="NCBI Taxonomy" id="1645740"/>
    <lineage>
        <taxon>Bacteria</taxon>
        <taxon>Pseudomonadati</taxon>
        <taxon>Thermomicrobiota</taxon>
        <taxon>Thermomicrobia</taxon>
        <taxon>Thermomicrobiales</taxon>
        <taxon>environmental samples</taxon>
    </lineage>
</organism>
<feature type="compositionally biased region" description="Basic residues" evidence="1">
    <location>
        <begin position="241"/>
        <end position="250"/>
    </location>
</feature>
<feature type="compositionally biased region" description="Basic residues" evidence="1">
    <location>
        <begin position="1"/>
        <end position="15"/>
    </location>
</feature>
<feature type="compositionally biased region" description="Basic and acidic residues" evidence="1">
    <location>
        <begin position="48"/>
        <end position="69"/>
    </location>
</feature>
<feature type="compositionally biased region" description="Basic and acidic residues" evidence="1">
    <location>
        <begin position="221"/>
        <end position="240"/>
    </location>
</feature>
<keyword evidence="2" id="KW-0378">Hydrolase</keyword>
<feature type="region of interest" description="Disordered" evidence="1">
    <location>
        <begin position="1"/>
        <end position="292"/>
    </location>
</feature>
<reference evidence="2" key="1">
    <citation type="submission" date="2020-02" db="EMBL/GenBank/DDBJ databases">
        <authorList>
            <person name="Meier V. D."/>
        </authorList>
    </citation>
    <scope>NUCLEOTIDE SEQUENCE</scope>
    <source>
        <strain evidence="2">AVDCRST_MAG33</strain>
    </source>
</reference>
<dbReference type="AlphaFoldDB" id="A0A6J4V2G7"/>
<accession>A0A6J4V2G7</accession>
<feature type="non-terminal residue" evidence="2">
    <location>
        <position position="1"/>
    </location>
</feature>
<dbReference type="EMBL" id="CADCWK010000248">
    <property type="protein sequence ID" value="CAA9567607.1"/>
    <property type="molecule type" value="Genomic_DNA"/>
</dbReference>
<keyword evidence="2" id="KW-0645">Protease</keyword>